<dbReference type="EMBL" id="FRCY01000017">
    <property type="protein sequence ID" value="SHN29377.1"/>
    <property type="molecule type" value="Genomic_DNA"/>
</dbReference>
<proteinExistence type="predicted"/>
<accession>A0A1M7QES4</accession>
<dbReference type="RefSeq" id="WP_073097254.1">
    <property type="nucleotide sequence ID" value="NZ_FRCY01000017.1"/>
</dbReference>
<dbReference type="GO" id="GO:0016706">
    <property type="term" value="F:2-oxoglutarate-dependent dioxygenase activity"/>
    <property type="evidence" value="ECO:0007669"/>
    <property type="project" value="UniProtKB-ARBA"/>
</dbReference>
<keyword evidence="3" id="KW-1185">Reference proteome</keyword>
<dbReference type="Gene3D" id="2.60.120.620">
    <property type="entry name" value="q2cbj1_9rhob like domain"/>
    <property type="match status" value="1"/>
</dbReference>
<dbReference type="OrthoDB" id="976214at2"/>
<dbReference type="STRING" id="388280.SAMN04488057_11734"/>
<keyword evidence="2" id="KW-0560">Oxidoreductase</keyword>
<evidence type="ECO:0000313" key="3">
    <source>
        <dbReference type="Proteomes" id="UP000184513"/>
    </source>
</evidence>
<comment type="cofactor">
    <cofactor evidence="1">
        <name>Fe(2+)</name>
        <dbReference type="ChEBI" id="CHEBI:29033"/>
    </cofactor>
</comment>
<evidence type="ECO:0000256" key="1">
    <source>
        <dbReference type="ARBA" id="ARBA00001954"/>
    </source>
</evidence>
<reference evidence="2 3" key="1">
    <citation type="submission" date="2016-11" db="EMBL/GenBank/DDBJ databases">
        <authorList>
            <person name="Jaros S."/>
            <person name="Januszkiewicz K."/>
            <person name="Wedrychowicz H."/>
        </authorList>
    </citation>
    <scope>NUCLEOTIDE SEQUENCE [LARGE SCALE GENOMIC DNA]</scope>
    <source>
        <strain evidence="2 3">CGMCC 1.6102</strain>
    </source>
</reference>
<sequence>MQETLEKIGAHQQLLSPEEKKFLDDNGYLNLGKLLSDDQLKQIRLKTRKLLELEGEKAGSELEQSVNIRHSKETGAHRLADLVNKGEEFDLFYTQPRVLAAISQVLGNDFKLSSLNYRAALPGAGLQKLHADWPVAVDKGKYQVCNSIWLLDDFTTENGATRIVPGTHLQNKLPQDLMENPMDPHPEEVLIEAPAGSVFIFNSHTWHGGTTNRSEAPRRAIHSYFCRRDQIQQTDQKKYIKTDTLQRISREAAFILGLD</sequence>
<gene>
    <name evidence="2" type="ORF">SAMN04488057_11734</name>
</gene>
<protein>
    <submittedName>
        <fullName evidence="2">Ectoine hydroxylase-related dioxygenase, phytanoyl-CoA dioxygenase (PhyH) family</fullName>
    </submittedName>
</protein>
<dbReference type="Pfam" id="PF05721">
    <property type="entry name" value="PhyH"/>
    <property type="match status" value="1"/>
</dbReference>
<evidence type="ECO:0000313" key="2">
    <source>
        <dbReference type="EMBL" id="SHN29377.1"/>
    </source>
</evidence>
<name>A0A1M7QES4_9BACT</name>
<dbReference type="InterPro" id="IPR008775">
    <property type="entry name" value="Phytyl_CoA_dOase-like"/>
</dbReference>
<dbReference type="PANTHER" id="PTHR20883">
    <property type="entry name" value="PHYTANOYL-COA DIOXYGENASE DOMAIN CONTAINING 1"/>
    <property type="match status" value="1"/>
</dbReference>
<dbReference type="Proteomes" id="UP000184513">
    <property type="component" value="Unassembled WGS sequence"/>
</dbReference>
<dbReference type="GO" id="GO:0005506">
    <property type="term" value="F:iron ion binding"/>
    <property type="evidence" value="ECO:0007669"/>
    <property type="project" value="UniProtKB-ARBA"/>
</dbReference>
<dbReference type="SUPFAM" id="SSF51197">
    <property type="entry name" value="Clavaminate synthase-like"/>
    <property type="match status" value="1"/>
</dbReference>
<organism evidence="2 3">
    <name type="scientific">Cyclobacterium lianum</name>
    <dbReference type="NCBI Taxonomy" id="388280"/>
    <lineage>
        <taxon>Bacteria</taxon>
        <taxon>Pseudomonadati</taxon>
        <taxon>Bacteroidota</taxon>
        <taxon>Cytophagia</taxon>
        <taxon>Cytophagales</taxon>
        <taxon>Cyclobacteriaceae</taxon>
        <taxon>Cyclobacterium</taxon>
    </lineage>
</organism>
<dbReference type="AlphaFoldDB" id="A0A1M7QES4"/>
<dbReference type="PANTHER" id="PTHR20883:SF48">
    <property type="entry name" value="ECTOINE DIOXYGENASE"/>
    <property type="match status" value="1"/>
</dbReference>
<keyword evidence="2" id="KW-0223">Dioxygenase</keyword>